<protein>
    <recommendedName>
        <fullName evidence="1">Microcin J25-processing protein McjB C-terminal domain-containing protein</fullName>
    </recommendedName>
</protein>
<name>A0A917HEQ3_9BACL</name>
<evidence type="ECO:0000259" key="1">
    <source>
        <dbReference type="Pfam" id="PF13471"/>
    </source>
</evidence>
<gene>
    <name evidence="2" type="ORF">GCM10010918_36290</name>
</gene>
<dbReference type="InterPro" id="IPR053521">
    <property type="entry name" value="McjB-like"/>
</dbReference>
<dbReference type="AlphaFoldDB" id="A0A917HEQ3"/>
<dbReference type="RefSeq" id="WP_188890611.1">
    <property type="nucleotide sequence ID" value="NZ_BMHY01000007.1"/>
</dbReference>
<accession>A0A917HEQ3</accession>
<proteinExistence type="predicted"/>
<feature type="domain" description="Microcin J25-processing protein McjB C-terminal" evidence="1">
    <location>
        <begin position="43"/>
        <end position="140"/>
    </location>
</feature>
<evidence type="ECO:0000313" key="3">
    <source>
        <dbReference type="Proteomes" id="UP000600247"/>
    </source>
</evidence>
<dbReference type="InterPro" id="IPR032708">
    <property type="entry name" value="McjB_C"/>
</dbReference>
<sequence length="156" mass="17563">MAGRVNKWLASDRRTKLLLLEAYWYLGWARIVKAMPFSKVAPSLGVAMEETAYVSSPDHEEAARMISWTLRVMSRYTLWESKCMVMAIAGMKMLEKRGIESTLYLGTKKDDSGKMTAHAWLRAGAFYATGAEIMNEYTVVAMFANDATVFKGERLG</sequence>
<comment type="caution">
    <text evidence="2">The sequence shown here is derived from an EMBL/GenBank/DDBJ whole genome shotgun (WGS) entry which is preliminary data.</text>
</comment>
<reference evidence="2 3" key="1">
    <citation type="journal article" date="2014" name="Int. J. Syst. Evol. Microbiol.">
        <title>Complete genome sequence of Corynebacterium casei LMG S-19264T (=DSM 44701T), isolated from a smear-ripened cheese.</title>
        <authorList>
            <consortium name="US DOE Joint Genome Institute (JGI-PGF)"/>
            <person name="Walter F."/>
            <person name="Albersmeier A."/>
            <person name="Kalinowski J."/>
            <person name="Ruckert C."/>
        </authorList>
    </citation>
    <scope>NUCLEOTIDE SEQUENCE [LARGE SCALE GENOMIC DNA]</scope>
    <source>
        <strain evidence="2 3">CGMCC 1.15286</strain>
    </source>
</reference>
<dbReference type="NCBIfam" id="NF033537">
    <property type="entry name" value="lasso_biosyn_B2"/>
    <property type="match status" value="1"/>
</dbReference>
<evidence type="ECO:0000313" key="2">
    <source>
        <dbReference type="EMBL" id="GGG76504.1"/>
    </source>
</evidence>
<dbReference type="Pfam" id="PF13471">
    <property type="entry name" value="Transglut_core3"/>
    <property type="match status" value="1"/>
</dbReference>
<organism evidence="2 3">
    <name type="scientific">Paenibacillus radicis</name>
    <name type="common">ex Gao et al. 2016</name>
    <dbReference type="NCBI Taxonomy" id="1737354"/>
    <lineage>
        <taxon>Bacteria</taxon>
        <taxon>Bacillati</taxon>
        <taxon>Bacillota</taxon>
        <taxon>Bacilli</taxon>
        <taxon>Bacillales</taxon>
        <taxon>Paenibacillaceae</taxon>
        <taxon>Paenibacillus</taxon>
    </lineage>
</organism>
<dbReference type="EMBL" id="BMHY01000007">
    <property type="protein sequence ID" value="GGG76504.1"/>
    <property type="molecule type" value="Genomic_DNA"/>
</dbReference>
<keyword evidence="3" id="KW-1185">Reference proteome</keyword>
<dbReference type="Proteomes" id="UP000600247">
    <property type="component" value="Unassembled WGS sequence"/>
</dbReference>